<keyword evidence="4" id="KW-0732">Signal</keyword>
<gene>
    <name evidence="7" type="ORF">COB13_03675</name>
</gene>
<dbReference type="Gene3D" id="3.20.20.370">
    <property type="entry name" value="Glycoside hydrolase/deacetylase"/>
    <property type="match status" value="1"/>
</dbReference>
<evidence type="ECO:0000313" key="7">
    <source>
        <dbReference type="EMBL" id="PCJ03048.1"/>
    </source>
</evidence>
<comment type="similarity">
    <text evidence="2">Belongs to the polysaccharide deacetylase family.</text>
</comment>
<feature type="domain" description="NodB homology" evidence="6">
    <location>
        <begin position="99"/>
        <end position="356"/>
    </location>
</feature>
<comment type="function">
    <text evidence="1">Is involved in generating a small heat-stable compound (Nod), an acylated oligomer of N-acetylglucosamine, that stimulates mitosis in various plant protoplasts.</text>
</comment>
<proteinExistence type="inferred from homology"/>
<dbReference type="CDD" id="cd10968">
    <property type="entry name" value="CE4_Mlr8448_like_5s"/>
    <property type="match status" value="1"/>
</dbReference>
<evidence type="ECO:0000256" key="3">
    <source>
        <dbReference type="ARBA" id="ARBA00020071"/>
    </source>
</evidence>
<dbReference type="Pfam" id="PF01522">
    <property type="entry name" value="Polysacc_deac_1"/>
    <property type="match status" value="1"/>
</dbReference>
<dbReference type="GO" id="GO:0005975">
    <property type="term" value="P:carbohydrate metabolic process"/>
    <property type="evidence" value="ECO:0007669"/>
    <property type="project" value="InterPro"/>
</dbReference>
<evidence type="ECO:0000256" key="2">
    <source>
        <dbReference type="ARBA" id="ARBA00010973"/>
    </source>
</evidence>
<dbReference type="InterPro" id="IPR011330">
    <property type="entry name" value="Glyco_hydro/deAcase_b/a-brl"/>
</dbReference>
<evidence type="ECO:0000256" key="1">
    <source>
        <dbReference type="ARBA" id="ARBA00003236"/>
    </source>
</evidence>
<name>A0A2A4Z931_9PROT</name>
<dbReference type="InterPro" id="IPR051398">
    <property type="entry name" value="Polysacch_Deacetylase"/>
</dbReference>
<dbReference type="PROSITE" id="PS51677">
    <property type="entry name" value="NODB"/>
    <property type="match status" value="1"/>
</dbReference>
<protein>
    <recommendedName>
        <fullName evidence="3">Chitooligosaccharide deacetylase</fullName>
    </recommendedName>
    <alternativeName>
        <fullName evidence="5">Nodulation protein B</fullName>
    </alternativeName>
</protein>
<dbReference type="GO" id="GO:0016810">
    <property type="term" value="F:hydrolase activity, acting on carbon-nitrogen (but not peptide) bonds"/>
    <property type="evidence" value="ECO:0007669"/>
    <property type="project" value="InterPro"/>
</dbReference>
<reference key="1">
    <citation type="submission" date="2017-08" db="EMBL/GenBank/DDBJ databases">
        <title>A dynamic microbial community with high functional redundancy inhabits the cold, oxic subseafloor aquifer.</title>
        <authorList>
            <person name="Tully B.J."/>
            <person name="Wheat C.G."/>
            <person name="Glazer B.T."/>
            <person name="Huber J.A."/>
        </authorList>
    </citation>
    <scope>NUCLEOTIDE SEQUENCE [LARGE SCALE GENOMIC DNA]</scope>
</reference>
<evidence type="ECO:0000256" key="5">
    <source>
        <dbReference type="ARBA" id="ARBA00032976"/>
    </source>
</evidence>
<evidence type="ECO:0000256" key="4">
    <source>
        <dbReference type="ARBA" id="ARBA00022729"/>
    </source>
</evidence>
<dbReference type="PANTHER" id="PTHR34216:SF7">
    <property type="entry name" value="POLY-BETA-1,6-N-ACETYL-D-GLUCOSAMINE N-DEACETYLASE"/>
    <property type="match status" value="1"/>
</dbReference>
<dbReference type="AlphaFoldDB" id="A0A2A4Z931"/>
<accession>A0A2A4Z931</accession>
<sequence length="356" mass="40855">MRLFGASLLKNMLNFVYFSGLSTALKPVMQGDGIIFMLHHILPDAVQDESKFRPNGLLEVTPDFLEQVILYLQANDYEIISLDEMQSRLESGVAKPKKPYIIFTIDDGYLDNLEHAYPVFKKHNCPFTIYVATDLCDHKLFMWWRALDAVIRDNPSVEFDAFGIKINKPTGNVSEKYAAYNEIYWQLRDMGEVEKRQAVLALAKKYKFDPIEETKLVAMSWVQLKQLEQDELVTIGAHTISHSAIAKLSDADAKIEIEQSRAIIRDKTGIECAHFCYPYGSAAEANLREFKLTEQAGYKTAVTTQKGMLYAGHKAHLHALPRVSLNGDYQHIRYVKTYLSGLPFMLWNRFRKIHKY</sequence>
<dbReference type="SUPFAM" id="SSF88713">
    <property type="entry name" value="Glycoside hydrolase/deacetylase"/>
    <property type="match status" value="1"/>
</dbReference>
<dbReference type="PANTHER" id="PTHR34216">
    <property type="match status" value="1"/>
</dbReference>
<comment type="caution">
    <text evidence="7">The sequence shown here is derived from an EMBL/GenBank/DDBJ whole genome shotgun (WGS) entry which is preliminary data.</text>
</comment>
<organism evidence="7">
    <name type="scientific">OCS116 cluster bacterium</name>
    <dbReference type="NCBI Taxonomy" id="2030921"/>
    <lineage>
        <taxon>Bacteria</taxon>
        <taxon>Pseudomonadati</taxon>
        <taxon>Pseudomonadota</taxon>
        <taxon>Alphaproteobacteria</taxon>
        <taxon>OCS116 cluster</taxon>
    </lineage>
</organism>
<dbReference type="EMBL" id="NVUS01000003">
    <property type="protein sequence ID" value="PCJ03048.1"/>
    <property type="molecule type" value="Genomic_DNA"/>
</dbReference>
<reference evidence="7" key="2">
    <citation type="journal article" date="2018" name="ISME J.">
        <title>A dynamic microbial community with high functional redundancy inhabits the cold, oxic subseafloor aquifer.</title>
        <authorList>
            <person name="Tully B.J."/>
            <person name="Wheat C.G."/>
            <person name="Glazer B.T."/>
            <person name="Huber J.A."/>
        </authorList>
    </citation>
    <scope>NUCLEOTIDE SEQUENCE</scope>
    <source>
        <strain evidence="7">NORP83</strain>
    </source>
</reference>
<dbReference type="InterPro" id="IPR002509">
    <property type="entry name" value="NODB_dom"/>
</dbReference>
<evidence type="ECO:0000259" key="6">
    <source>
        <dbReference type="PROSITE" id="PS51677"/>
    </source>
</evidence>